<evidence type="ECO:0000256" key="6">
    <source>
        <dbReference type="ARBA" id="ARBA00022692"/>
    </source>
</evidence>
<accession>A0A841EHQ5</accession>
<keyword evidence="5" id="KW-0349">Heme</keyword>
<dbReference type="PANTHER" id="PTHR43141">
    <property type="entry name" value="CYTOCHROME BD2 SUBUNIT II"/>
    <property type="match status" value="1"/>
</dbReference>
<dbReference type="Pfam" id="PF02322">
    <property type="entry name" value="Cyt_bd_oxida_II"/>
    <property type="match status" value="1"/>
</dbReference>
<dbReference type="PIRSF" id="PIRSF000267">
    <property type="entry name" value="Cyt_oxidse_sub2"/>
    <property type="match status" value="1"/>
</dbReference>
<evidence type="ECO:0000256" key="9">
    <source>
        <dbReference type="ARBA" id="ARBA00022989"/>
    </source>
</evidence>
<dbReference type="RefSeq" id="WP_184132210.1">
    <property type="nucleotide sequence ID" value="NZ_JACHKT010000007.1"/>
</dbReference>
<keyword evidence="14" id="KW-1185">Reference proteome</keyword>
<comment type="caution">
    <text evidence="13">The sequence shown here is derived from an EMBL/GenBank/DDBJ whole genome shotgun (WGS) entry which is preliminary data.</text>
</comment>
<keyword evidence="4" id="KW-1003">Cell membrane</keyword>
<feature type="transmembrane region" description="Helical" evidence="12">
    <location>
        <begin position="12"/>
        <end position="41"/>
    </location>
</feature>
<feature type="transmembrane region" description="Helical" evidence="12">
    <location>
        <begin position="207"/>
        <end position="224"/>
    </location>
</feature>
<dbReference type="GO" id="GO:0070069">
    <property type="term" value="C:cytochrome complex"/>
    <property type="evidence" value="ECO:0007669"/>
    <property type="project" value="TreeGrafter"/>
</dbReference>
<evidence type="ECO:0000256" key="4">
    <source>
        <dbReference type="ARBA" id="ARBA00022475"/>
    </source>
</evidence>
<dbReference type="AlphaFoldDB" id="A0A841EHQ5"/>
<keyword evidence="8" id="KW-0249">Electron transport</keyword>
<dbReference type="GO" id="GO:0016682">
    <property type="term" value="F:oxidoreductase activity, acting on diphenols and related substances as donors, oxygen as acceptor"/>
    <property type="evidence" value="ECO:0007669"/>
    <property type="project" value="TreeGrafter"/>
</dbReference>
<evidence type="ECO:0000256" key="11">
    <source>
        <dbReference type="ARBA" id="ARBA00023136"/>
    </source>
</evidence>
<proteinExistence type="inferred from homology"/>
<dbReference type="GO" id="GO:0009055">
    <property type="term" value="F:electron transfer activity"/>
    <property type="evidence" value="ECO:0007669"/>
    <property type="project" value="TreeGrafter"/>
</dbReference>
<sequence>MATFLGIDLPTWWFAVIGAVFTGYAILDGFDLGAGAIHLLFKKEESRRIALNAIGPVWDGNEVWLVIGGGALFAGFPEVYATLLSAFYIPFMLFLMVLILRAIAIEFRSKETMLWWRQLWDIVYSISSMMIAFLLGVVLGNLIQGIPIDENFEYQGDFVQLLNPYALLTGLTTLASCTMHGSIYLVMKTEKRLYTKLSIMVSDTSRFFVVCYILQTMVTLVYFPNMSATFKAHPTLFAVPLITVLIIINTRILLEKGKYMLAFMSSAFTMASLLVTVAMNLFPKIIHSTINPAYSITIYNGASSEKSLSIILLFAAIGVPIVATYTFFVFWTFKGKVKLDESSY</sequence>
<feature type="transmembrane region" description="Helical" evidence="12">
    <location>
        <begin position="119"/>
        <end position="144"/>
    </location>
</feature>
<dbReference type="EC" id="1.10.3.-" evidence="13"/>
<feature type="transmembrane region" description="Helical" evidence="12">
    <location>
        <begin position="164"/>
        <end position="186"/>
    </location>
</feature>
<comment type="subcellular location">
    <subcellularLocation>
        <location evidence="1">Cell membrane</location>
        <topology evidence="1">Multi-pass membrane protein</topology>
    </subcellularLocation>
</comment>
<keyword evidence="6 12" id="KW-0812">Transmembrane</keyword>
<evidence type="ECO:0000313" key="13">
    <source>
        <dbReference type="EMBL" id="MBB6002695.1"/>
    </source>
</evidence>
<comment type="similarity">
    <text evidence="2">Belongs to the cytochrome ubiquinol oxidase subunit 2 family.</text>
</comment>
<feature type="transmembrane region" description="Helical" evidence="12">
    <location>
        <begin position="310"/>
        <end position="333"/>
    </location>
</feature>
<dbReference type="GO" id="GO:0019646">
    <property type="term" value="P:aerobic electron transport chain"/>
    <property type="evidence" value="ECO:0007669"/>
    <property type="project" value="TreeGrafter"/>
</dbReference>
<reference evidence="13 14" key="1">
    <citation type="submission" date="2020-08" db="EMBL/GenBank/DDBJ databases">
        <title>Functional genomics of gut bacteria from endangered species of beetles.</title>
        <authorList>
            <person name="Carlos-Shanley C."/>
        </authorList>
    </citation>
    <scope>NUCLEOTIDE SEQUENCE [LARGE SCALE GENOMIC DNA]</scope>
    <source>
        <strain evidence="13 14">S00070</strain>
    </source>
</reference>
<feature type="transmembrane region" description="Helical" evidence="12">
    <location>
        <begin position="87"/>
        <end position="107"/>
    </location>
</feature>
<name>A0A841EHQ5_9BACT</name>
<gene>
    <name evidence="13" type="ORF">HNP25_001347</name>
</gene>
<dbReference type="GO" id="GO:0046872">
    <property type="term" value="F:metal ion binding"/>
    <property type="evidence" value="ECO:0007669"/>
    <property type="project" value="UniProtKB-KW"/>
</dbReference>
<keyword evidence="9 12" id="KW-1133">Transmembrane helix</keyword>
<evidence type="ECO:0000256" key="1">
    <source>
        <dbReference type="ARBA" id="ARBA00004651"/>
    </source>
</evidence>
<evidence type="ECO:0000256" key="3">
    <source>
        <dbReference type="ARBA" id="ARBA00022448"/>
    </source>
</evidence>
<dbReference type="PANTHER" id="PTHR43141:SF5">
    <property type="entry name" value="CYTOCHROME BD-I UBIQUINOL OXIDASE SUBUNIT 2"/>
    <property type="match status" value="1"/>
</dbReference>
<keyword evidence="3" id="KW-0813">Transport</keyword>
<keyword evidence="13" id="KW-0560">Oxidoreductase</keyword>
<organism evidence="13 14">
    <name type="scientific">Arcicella rosea</name>
    <dbReference type="NCBI Taxonomy" id="502909"/>
    <lineage>
        <taxon>Bacteria</taxon>
        <taxon>Pseudomonadati</taxon>
        <taxon>Bacteroidota</taxon>
        <taxon>Cytophagia</taxon>
        <taxon>Cytophagales</taxon>
        <taxon>Flectobacillaceae</taxon>
        <taxon>Arcicella</taxon>
    </lineage>
</organism>
<dbReference type="EMBL" id="JACHKT010000007">
    <property type="protein sequence ID" value="MBB6002695.1"/>
    <property type="molecule type" value="Genomic_DNA"/>
</dbReference>
<evidence type="ECO:0000256" key="5">
    <source>
        <dbReference type="ARBA" id="ARBA00022617"/>
    </source>
</evidence>
<evidence type="ECO:0000256" key="7">
    <source>
        <dbReference type="ARBA" id="ARBA00022723"/>
    </source>
</evidence>
<dbReference type="Proteomes" id="UP000524404">
    <property type="component" value="Unassembled WGS sequence"/>
</dbReference>
<dbReference type="InterPro" id="IPR003317">
    <property type="entry name" value="Cyt-d_oxidase_su2"/>
</dbReference>
<dbReference type="GO" id="GO:0005886">
    <property type="term" value="C:plasma membrane"/>
    <property type="evidence" value="ECO:0007669"/>
    <property type="project" value="UniProtKB-SubCell"/>
</dbReference>
<keyword evidence="11 12" id="KW-0472">Membrane</keyword>
<keyword evidence="10" id="KW-0408">Iron</keyword>
<evidence type="ECO:0000256" key="8">
    <source>
        <dbReference type="ARBA" id="ARBA00022982"/>
    </source>
</evidence>
<keyword evidence="7" id="KW-0479">Metal-binding</keyword>
<evidence type="ECO:0000256" key="12">
    <source>
        <dbReference type="SAM" id="Phobius"/>
    </source>
</evidence>
<dbReference type="NCBIfam" id="TIGR00203">
    <property type="entry name" value="cydB"/>
    <property type="match status" value="1"/>
</dbReference>
<evidence type="ECO:0000313" key="14">
    <source>
        <dbReference type="Proteomes" id="UP000524404"/>
    </source>
</evidence>
<protein>
    <submittedName>
        <fullName evidence="13">Cytochrome d ubiquinol oxidase subunit II</fullName>
        <ecNumber evidence="13">1.10.3.-</ecNumber>
    </submittedName>
</protein>
<evidence type="ECO:0000256" key="2">
    <source>
        <dbReference type="ARBA" id="ARBA00007543"/>
    </source>
</evidence>
<feature type="transmembrane region" description="Helical" evidence="12">
    <location>
        <begin position="261"/>
        <end position="282"/>
    </location>
</feature>
<feature type="transmembrane region" description="Helical" evidence="12">
    <location>
        <begin position="236"/>
        <end position="254"/>
    </location>
</feature>
<evidence type="ECO:0000256" key="10">
    <source>
        <dbReference type="ARBA" id="ARBA00023004"/>
    </source>
</evidence>